<evidence type="ECO:0000259" key="3">
    <source>
        <dbReference type="PROSITE" id="PS50043"/>
    </source>
</evidence>
<dbReference type="SMART" id="SM00421">
    <property type="entry name" value="HTH_LUXR"/>
    <property type="match status" value="1"/>
</dbReference>
<reference evidence="5 6" key="1">
    <citation type="submission" date="2016-10" db="EMBL/GenBank/DDBJ databases">
        <authorList>
            <person name="de Groot N.N."/>
        </authorList>
    </citation>
    <scope>NUCLEOTIDE SEQUENCE [LARGE SCALE GENOMIC DNA]</scope>
    <source>
        <strain evidence="5 6">Nm1</strain>
    </source>
</reference>
<dbReference type="GO" id="GO:0000160">
    <property type="term" value="P:phosphorelay signal transduction system"/>
    <property type="evidence" value="ECO:0007669"/>
    <property type="project" value="InterPro"/>
</dbReference>
<evidence type="ECO:0000256" key="1">
    <source>
        <dbReference type="ARBA" id="ARBA00023125"/>
    </source>
</evidence>
<dbReference type="SUPFAM" id="SSF46894">
    <property type="entry name" value="C-terminal effector domain of the bipartite response regulators"/>
    <property type="match status" value="1"/>
</dbReference>
<evidence type="ECO:0000313" key="5">
    <source>
        <dbReference type="EMBL" id="SDY99803.1"/>
    </source>
</evidence>
<dbReference type="AlphaFoldDB" id="A0A1H3PFR9"/>
<dbReference type="Pfam" id="PF00196">
    <property type="entry name" value="GerE"/>
    <property type="match status" value="1"/>
</dbReference>
<proteinExistence type="predicted"/>
<dbReference type="SUPFAM" id="SSF52172">
    <property type="entry name" value="CheY-like"/>
    <property type="match status" value="1"/>
</dbReference>
<dbReference type="InterPro" id="IPR000792">
    <property type="entry name" value="Tscrpt_reg_LuxR_C"/>
</dbReference>
<keyword evidence="2" id="KW-0597">Phosphoprotein</keyword>
<evidence type="ECO:0000259" key="4">
    <source>
        <dbReference type="PROSITE" id="PS50110"/>
    </source>
</evidence>
<dbReference type="PANTHER" id="PTHR43214:SF38">
    <property type="entry name" value="NITRATE_NITRITE RESPONSE REGULATOR PROTEIN NARL"/>
    <property type="match status" value="1"/>
</dbReference>
<protein>
    <submittedName>
        <fullName evidence="5">DNA-binding response regulator, NarL/FixJ family, contains REC and HTH domains</fullName>
    </submittedName>
</protein>
<dbReference type="RefSeq" id="WP_143032356.1">
    <property type="nucleotide sequence ID" value="NZ_FNOY01000097.1"/>
</dbReference>
<keyword evidence="1 5" id="KW-0238">DNA-binding</keyword>
<evidence type="ECO:0000313" key="6">
    <source>
        <dbReference type="Proteomes" id="UP000198640"/>
    </source>
</evidence>
<dbReference type="OrthoDB" id="9794397at2"/>
<dbReference type="Proteomes" id="UP000198640">
    <property type="component" value="Unassembled WGS sequence"/>
</dbReference>
<feature type="modified residue" description="4-aspartylphosphate" evidence="2">
    <location>
        <position position="49"/>
    </location>
</feature>
<organism evidence="5 6">
    <name type="scientific">Nitrosomonas halophila</name>
    <dbReference type="NCBI Taxonomy" id="44576"/>
    <lineage>
        <taxon>Bacteria</taxon>
        <taxon>Pseudomonadati</taxon>
        <taxon>Pseudomonadota</taxon>
        <taxon>Betaproteobacteria</taxon>
        <taxon>Nitrosomonadales</taxon>
        <taxon>Nitrosomonadaceae</taxon>
        <taxon>Nitrosomonas</taxon>
    </lineage>
</organism>
<dbReference type="PROSITE" id="PS50043">
    <property type="entry name" value="HTH_LUXR_2"/>
    <property type="match status" value="1"/>
</dbReference>
<sequence length="223" mass="25499">MILLASNSQQLLDQWREGVSSLSPVLCIRELNLLLREMQKRTPPVLLLDHDMLGVNSLTEMETLLQSSPKTKVIVSSLGISDEMEWQLFRLGIRGCCREPLPPAAIERMVQAVWQGELWMRRKLVGYMFEELATTTQEKRHIEHAVNNLLENLTRREYEIALLVGRGESNKGIARQLDIAERTVKAHLTEIFRKLAITDRIKLALLIKDTANLDHTDTHSHSS</sequence>
<dbReference type="PANTHER" id="PTHR43214">
    <property type="entry name" value="TWO-COMPONENT RESPONSE REGULATOR"/>
    <property type="match status" value="1"/>
</dbReference>
<dbReference type="InterPro" id="IPR036388">
    <property type="entry name" value="WH-like_DNA-bd_sf"/>
</dbReference>
<dbReference type="InterPro" id="IPR001789">
    <property type="entry name" value="Sig_transdc_resp-reg_receiver"/>
</dbReference>
<dbReference type="CDD" id="cd06170">
    <property type="entry name" value="LuxR_C_like"/>
    <property type="match status" value="1"/>
</dbReference>
<dbReference type="InterPro" id="IPR011006">
    <property type="entry name" value="CheY-like_superfamily"/>
</dbReference>
<accession>A0A1H3PFR9</accession>
<dbReference type="PROSITE" id="PS50110">
    <property type="entry name" value="RESPONSE_REGULATORY"/>
    <property type="match status" value="1"/>
</dbReference>
<feature type="domain" description="Response regulatory" evidence="4">
    <location>
        <begin position="1"/>
        <end position="114"/>
    </location>
</feature>
<dbReference type="EMBL" id="FNOY01000097">
    <property type="protein sequence ID" value="SDY99803.1"/>
    <property type="molecule type" value="Genomic_DNA"/>
</dbReference>
<dbReference type="GO" id="GO:0003677">
    <property type="term" value="F:DNA binding"/>
    <property type="evidence" value="ECO:0007669"/>
    <property type="project" value="UniProtKB-KW"/>
</dbReference>
<gene>
    <name evidence="5" type="ORF">SAMN05421881_10977</name>
</gene>
<keyword evidence="6" id="KW-1185">Reference proteome</keyword>
<dbReference type="GO" id="GO:0006355">
    <property type="term" value="P:regulation of DNA-templated transcription"/>
    <property type="evidence" value="ECO:0007669"/>
    <property type="project" value="InterPro"/>
</dbReference>
<dbReference type="Gene3D" id="1.10.10.10">
    <property type="entry name" value="Winged helix-like DNA-binding domain superfamily/Winged helix DNA-binding domain"/>
    <property type="match status" value="1"/>
</dbReference>
<evidence type="ECO:0000256" key="2">
    <source>
        <dbReference type="PROSITE-ProRule" id="PRU00169"/>
    </source>
</evidence>
<dbReference type="STRING" id="44576.SAMN05421881_10977"/>
<name>A0A1H3PFR9_9PROT</name>
<dbReference type="Gene3D" id="3.40.50.2300">
    <property type="match status" value="1"/>
</dbReference>
<feature type="domain" description="HTH luxR-type" evidence="3">
    <location>
        <begin position="146"/>
        <end position="211"/>
    </location>
</feature>
<dbReference type="InterPro" id="IPR039420">
    <property type="entry name" value="WalR-like"/>
</dbReference>
<dbReference type="InterPro" id="IPR016032">
    <property type="entry name" value="Sig_transdc_resp-reg_C-effctor"/>
</dbReference>
<dbReference type="PRINTS" id="PR00038">
    <property type="entry name" value="HTHLUXR"/>
</dbReference>